<dbReference type="EMBL" id="JBAWSY010000002">
    <property type="protein sequence ID" value="MEI4768874.1"/>
    <property type="molecule type" value="Genomic_DNA"/>
</dbReference>
<dbReference type="SUPFAM" id="SSF47413">
    <property type="entry name" value="lambda repressor-like DNA-binding domains"/>
    <property type="match status" value="1"/>
</dbReference>
<sequence length="130" mass="15305">MMPFHEHIREYREQLEITQIEAADRLNIDHSVLSKYELGKLAIPLDLLPDIRRVYAIPKEKFVDMLEDNRSKSKNPGLEARENKIRYAAALQNEYMPYIINSKEFRLFMSKLNALDKKAAKKLLTEVNKK</sequence>
<dbReference type="RefSeq" id="WP_336496425.1">
    <property type="nucleotide sequence ID" value="NZ_JBAWSY010000002.1"/>
</dbReference>
<dbReference type="Proteomes" id="UP001364890">
    <property type="component" value="Unassembled WGS sequence"/>
</dbReference>
<name>A0ABU8F1I7_9BACI</name>
<keyword evidence="3" id="KW-1185">Reference proteome</keyword>
<dbReference type="PROSITE" id="PS50943">
    <property type="entry name" value="HTH_CROC1"/>
    <property type="match status" value="1"/>
</dbReference>
<dbReference type="CDD" id="cd00093">
    <property type="entry name" value="HTH_XRE"/>
    <property type="match status" value="1"/>
</dbReference>
<protein>
    <submittedName>
        <fullName evidence="2">Helix-turn-helix transcriptional regulator</fullName>
    </submittedName>
</protein>
<reference evidence="2 3" key="1">
    <citation type="submission" date="2024-01" db="EMBL/GenBank/DDBJ databases">
        <title>Seven novel Bacillus-like species.</title>
        <authorList>
            <person name="Liu G."/>
        </authorList>
    </citation>
    <scope>NUCLEOTIDE SEQUENCE [LARGE SCALE GENOMIC DNA]</scope>
    <source>
        <strain evidence="2 3">FJAT-51614</strain>
    </source>
</reference>
<evidence type="ECO:0000313" key="3">
    <source>
        <dbReference type="Proteomes" id="UP001364890"/>
    </source>
</evidence>
<dbReference type="InterPro" id="IPR001387">
    <property type="entry name" value="Cro/C1-type_HTH"/>
</dbReference>
<evidence type="ECO:0000259" key="1">
    <source>
        <dbReference type="PROSITE" id="PS50943"/>
    </source>
</evidence>
<dbReference type="SMART" id="SM00530">
    <property type="entry name" value="HTH_XRE"/>
    <property type="match status" value="1"/>
</dbReference>
<proteinExistence type="predicted"/>
<comment type="caution">
    <text evidence="2">The sequence shown here is derived from an EMBL/GenBank/DDBJ whole genome shotgun (WGS) entry which is preliminary data.</text>
</comment>
<gene>
    <name evidence="2" type="ORF">WAX74_04275</name>
</gene>
<dbReference type="Pfam" id="PF01381">
    <property type="entry name" value="HTH_3"/>
    <property type="match status" value="1"/>
</dbReference>
<dbReference type="Gene3D" id="1.10.260.40">
    <property type="entry name" value="lambda repressor-like DNA-binding domains"/>
    <property type="match status" value="1"/>
</dbReference>
<evidence type="ECO:0000313" key="2">
    <source>
        <dbReference type="EMBL" id="MEI4768874.1"/>
    </source>
</evidence>
<organism evidence="2 3">
    <name type="scientific">Psychrobacillus mangrovi</name>
    <dbReference type="NCBI Taxonomy" id="3117745"/>
    <lineage>
        <taxon>Bacteria</taxon>
        <taxon>Bacillati</taxon>
        <taxon>Bacillota</taxon>
        <taxon>Bacilli</taxon>
        <taxon>Bacillales</taxon>
        <taxon>Bacillaceae</taxon>
        <taxon>Psychrobacillus</taxon>
    </lineage>
</organism>
<accession>A0ABU8F1I7</accession>
<feature type="domain" description="HTH cro/C1-type" evidence="1">
    <location>
        <begin position="8"/>
        <end position="62"/>
    </location>
</feature>
<dbReference type="InterPro" id="IPR010982">
    <property type="entry name" value="Lambda_DNA-bd_dom_sf"/>
</dbReference>